<name>A0ABV5FD99_9FLAO</name>
<dbReference type="SUPFAM" id="SSF74650">
    <property type="entry name" value="Galactose mutarotase-like"/>
    <property type="match status" value="1"/>
</dbReference>
<dbReference type="PANTHER" id="PTHR10091">
    <property type="entry name" value="ALDOSE-1-EPIMERASE"/>
    <property type="match status" value="1"/>
</dbReference>
<dbReference type="CDD" id="cd01081">
    <property type="entry name" value="Aldose_epim"/>
    <property type="match status" value="1"/>
</dbReference>
<dbReference type="Proteomes" id="UP001589585">
    <property type="component" value="Unassembled WGS sequence"/>
</dbReference>
<evidence type="ECO:0000313" key="4">
    <source>
        <dbReference type="EMBL" id="MFB9057427.1"/>
    </source>
</evidence>
<dbReference type="InterPro" id="IPR011013">
    <property type="entry name" value="Gal_mutarotase_sf_dom"/>
</dbReference>
<reference evidence="4 5" key="1">
    <citation type="submission" date="2024-09" db="EMBL/GenBank/DDBJ databases">
        <authorList>
            <person name="Sun Q."/>
            <person name="Mori K."/>
        </authorList>
    </citation>
    <scope>NUCLEOTIDE SEQUENCE [LARGE SCALE GENOMIC DNA]</scope>
    <source>
        <strain evidence="4 5">CECT 8622</strain>
    </source>
</reference>
<keyword evidence="3" id="KW-0106">Calcium</keyword>
<dbReference type="RefSeq" id="WP_379861655.1">
    <property type="nucleotide sequence ID" value="NZ_JBHMFC010000077.1"/>
</dbReference>
<dbReference type="EMBL" id="JBHMFC010000077">
    <property type="protein sequence ID" value="MFB9057427.1"/>
    <property type="molecule type" value="Genomic_DNA"/>
</dbReference>
<sequence length="296" mass="33873">MYKIHHHQELHLLELKHSKNKVYAKIHLDQGASLQELTLNGHAVIKNLSPLSYATTYASSILFPFANRIKDGAYAFNGRAYAFEINQKEEHNALHGLVYNKRFEIVEQKKSESGASVILQYIEEKESMGFPYKYIIQLEYTITEKDLSLKVSVTNTDTKAFPFTLGWHPYFSSSDLYNSTVDFNSHQKVILGDRNITTGIEPISPVDMFEVKDQQLDDCYILDADTIVFKTPDYDLQIKATSKDNFLQMYTPPKENTIAIEPTTGVSDSFNNQIGLQVLKPDERYSLTWALKIINQ</sequence>
<dbReference type="InterPro" id="IPR008183">
    <property type="entry name" value="Aldose_1/G6P_1-epimerase"/>
</dbReference>
<dbReference type="Gene3D" id="2.70.98.10">
    <property type="match status" value="1"/>
</dbReference>
<dbReference type="PANTHER" id="PTHR10091:SF0">
    <property type="entry name" value="GALACTOSE MUTAROTASE"/>
    <property type="match status" value="1"/>
</dbReference>
<accession>A0ABV5FD99</accession>
<comment type="cofactor">
    <cofactor evidence="1">
        <name>Ca(2+)</name>
        <dbReference type="ChEBI" id="CHEBI:29108"/>
    </cofactor>
</comment>
<evidence type="ECO:0000256" key="2">
    <source>
        <dbReference type="ARBA" id="ARBA00011245"/>
    </source>
</evidence>
<gene>
    <name evidence="4" type="ORF">ACFFU9_11815</name>
</gene>
<keyword evidence="5" id="KW-1185">Reference proteome</keyword>
<evidence type="ECO:0000313" key="5">
    <source>
        <dbReference type="Proteomes" id="UP001589585"/>
    </source>
</evidence>
<comment type="caution">
    <text evidence="4">The sequence shown here is derived from an EMBL/GenBank/DDBJ whole genome shotgun (WGS) entry which is preliminary data.</text>
</comment>
<protein>
    <submittedName>
        <fullName evidence="4">Aldose 1-epimerase</fullName>
    </submittedName>
</protein>
<comment type="subunit">
    <text evidence="2">Monomer.</text>
</comment>
<organism evidence="4 5">
    <name type="scientific">Mariniflexile ostreae</name>
    <dbReference type="NCBI Taxonomy" id="1520892"/>
    <lineage>
        <taxon>Bacteria</taxon>
        <taxon>Pseudomonadati</taxon>
        <taxon>Bacteroidota</taxon>
        <taxon>Flavobacteriia</taxon>
        <taxon>Flavobacteriales</taxon>
        <taxon>Flavobacteriaceae</taxon>
        <taxon>Mariniflexile</taxon>
    </lineage>
</organism>
<evidence type="ECO:0000256" key="3">
    <source>
        <dbReference type="ARBA" id="ARBA00022837"/>
    </source>
</evidence>
<evidence type="ECO:0000256" key="1">
    <source>
        <dbReference type="ARBA" id="ARBA00001913"/>
    </source>
</evidence>
<dbReference type="InterPro" id="IPR014718">
    <property type="entry name" value="GH-type_carb-bd"/>
</dbReference>
<proteinExistence type="predicted"/>
<dbReference type="Pfam" id="PF01263">
    <property type="entry name" value="Aldose_epim"/>
    <property type="match status" value="1"/>
</dbReference>